<gene>
    <name evidence="2" type="ORF">SCO02_12690</name>
</gene>
<sequence length="267" mass="30639">MDFIHRKRMPIEVPDHIVDEVTYEVDEINVRGLLMQPHKSVKRIVIYLRGGKGQVGKVRAGRLMQFSDVQTLVFGPYYRGNNGSEGKDEFYGRDLNDVTVAVRILNAMYPDAYIHMIGFSRGGLQGLLTFQDLPVTSFIIWGGVSDIHLMYEERIDLRGMLRRMIGHPKKQATAYKQRDAIANIHADSPPILIVHGGKDKQVGIHQAYYLETQLKYIGSTYQTFYQMDEDHVPRPFAMKTALYTVKQWMDKVEKNKKITNKAHGPQL</sequence>
<keyword evidence="2" id="KW-0645">Protease</keyword>
<dbReference type="EMBL" id="BKAW01000005">
    <property type="protein sequence ID" value="GEQ02828.1"/>
    <property type="molecule type" value="Genomic_DNA"/>
</dbReference>
<dbReference type="RefSeq" id="WP_174894777.1">
    <property type="nucleotide sequence ID" value="NZ_BKAW01000005.1"/>
</dbReference>
<evidence type="ECO:0000259" key="1">
    <source>
        <dbReference type="Pfam" id="PF00326"/>
    </source>
</evidence>
<keyword evidence="2" id="KW-0031">Aminopeptidase</keyword>
<evidence type="ECO:0000313" key="3">
    <source>
        <dbReference type="Proteomes" id="UP000321839"/>
    </source>
</evidence>
<dbReference type="Proteomes" id="UP000321839">
    <property type="component" value="Unassembled WGS sequence"/>
</dbReference>
<dbReference type="SUPFAM" id="SSF53474">
    <property type="entry name" value="alpha/beta-Hydrolases"/>
    <property type="match status" value="1"/>
</dbReference>
<feature type="domain" description="Peptidase S9 prolyl oligopeptidase catalytic" evidence="1">
    <location>
        <begin position="94"/>
        <end position="252"/>
    </location>
</feature>
<dbReference type="GO" id="GO:0006508">
    <property type="term" value="P:proteolysis"/>
    <property type="evidence" value="ECO:0007669"/>
    <property type="project" value="InterPro"/>
</dbReference>
<comment type="caution">
    <text evidence="2">The sequence shown here is derived from an EMBL/GenBank/DDBJ whole genome shotgun (WGS) entry which is preliminary data.</text>
</comment>
<dbReference type="InterPro" id="IPR029058">
    <property type="entry name" value="AB_hydrolase_fold"/>
</dbReference>
<organism evidence="2 3">
    <name type="scientific">Staphylococcus ureilyticus</name>
    <name type="common">Staphylococcus cohnii subsp. urealyticus</name>
    <dbReference type="NCBI Taxonomy" id="94138"/>
    <lineage>
        <taxon>Bacteria</taxon>
        <taxon>Bacillati</taxon>
        <taxon>Bacillota</taxon>
        <taxon>Bacilli</taxon>
        <taxon>Bacillales</taxon>
        <taxon>Staphylococcaceae</taxon>
        <taxon>Staphylococcus</taxon>
        <taxon>Staphylococcus cohnii species complex</taxon>
    </lineage>
</organism>
<dbReference type="Pfam" id="PF00326">
    <property type="entry name" value="Peptidase_S9"/>
    <property type="match status" value="1"/>
</dbReference>
<proteinExistence type="predicted"/>
<dbReference type="GO" id="GO:0004177">
    <property type="term" value="F:aminopeptidase activity"/>
    <property type="evidence" value="ECO:0007669"/>
    <property type="project" value="UniProtKB-KW"/>
</dbReference>
<protein>
    <submittedName>
        <fullName evidence="2">Dipeptidyl aminopeptidase</fullName>
    </submittedName>
</protein>
<keyword evidence="2" id="KW-0378">Hydrolase</keyword>
<keyword evidence="3" id="KW-1185">Reference proteome</keyword>
<dbReference type="InterPro" id="IPR001375">
    <property type="entry name" value="Peptidase_S9_cat"/>
</dbReference>
<reference evidence="2 3" key="1">
    <citation type="submission" date="2019-07" db="EMBL/GenBank/DDBJ databases">
        <title>Whole genome shotgun sequence of Staphylococcus cohnii subsp. urealyticus NBRC 109766.</title>
        <authorList>
            <person name="Hosoyama A."/>
            <person name="Uohara A."/>
            <person name="Ohji S."/>
            <person name="Ichikawa N."/>
        </authorList>
    </citation>
    <scope>NUCLEOTIDE SEQUENCE [LARGE SCALE GENOMIC DNA]</scope>
    <source>
        <strain evidence="2 3">NBRC 109766</strain>
    </source>
</reference>
<dbReference type="AlphaFoldDB" id="A0AB34AIW5"/>
<name>A0AB34AIW5_STAUR</name>
<accession>A0AB34AIW5</accession>
<dbReference type="Gene3D" id="3.40.50.1820">
    <property type="entry name" value="alpha/beta hydrolase"/>
    <property type="match status" value="1"/>
</dbReference>
<dbReference type="GO" id="GO:0008236">
    <property type="term" value="F:serine-type peptidase activity"/>
    <property type="evidence" value="ECO:0007669"/>
    <property type="project" value="InterPro"/>
</dbReference>
<evidence type="ECO:0000313" key="2">
    <source>
        <dbReference type="EMBL" id="GEQ02828.1"/>
    </source>
</evidence>